<reference evidence="3 4" key="1">
    <citation type="journal article" date="2020" name="Nature">
        <title>Six reference-quality genomes reveal evolution of bat adaptations.</title>
        <authorList>
            <person name="Jebb D."/>
            <person name="Huang Z."/>
            <person name="Pippel M."/>
            <person name="Hughes G.M."/>
            <person name="Lavrichenko K."/>
            <person name="Devanna P."/>
            <person name="Winkler S."/>
            <person name="Jermiin L.S."/>
            <person name="Skirmuntt E.C."/>
            <person name="Katzourakis A."/>
            <person name="Burkitt-Gray L."/>
            <person name="Ray D.A."/>
            <person name="Sullivan K.A.M."/>
            <person name="Roscito J.G."/>
            <person name="Kirilenko B.M."/>
            <person name="Davalos L.M."/>
            <person name="Corthals A.P."/>
            <person name="Power M.L."/>
            <person name="Jones G."/>
            <person name="Ransome R.D."/>
            <person name="Dechmann D.K.N."/>
            <person name="Locatelli A.G."/>
            <person name="Puechmaille S.J."/>
            <person name="Fedrigo O."/>
            <person name="Jarvis E.D."/>
            <person name="Hiller M."/>
            <person name="Vernes S.C."/>
            <person name="Myers E.W."/>
            <person name="Teeling E.C."/>
        </authorList>
    </citation>
    <scope>NUCLEOTIDE SEQUENCE [LARGE SCALE GENOMIC DNA]</scope>
    <source>
        <strain evidence="3">MPipKuh1</strain>
        <tissue evidence="3">Flight muscle</tissue>
    </source>
</reference>
<dbReference type="GO" id="GO:0005634">
    <property type="term" value="C:nucleus"/>
    <property type="evidence" value="ECO:0007669"/>
    <property type="project" value="TreeGrafter"/>
</dbReference>
<dbReference type="PANTHER" id="PTHR11361:SF122">
    <property type="entry name" value="DNA MISMATCH REPAIR PROTEIN MSH3"/>
    <property type="match status" value="1"/>
</dbReference>
<dbReference type="GO" id="GO:0006312">
    <property type="term" value="P:mitotic recombination"/>
    <property type="evidence" value="ECO:0007669"/>
    <property type="project" value="TreeGrafter"/>
</dbReference>
<evidence type="ECO:0000259" key="2">
    <source>
        <dbReference type="Pfam" id="PF05192"/>
    </source>
</evidence>
<keyword evidence="1" id="KW-0227">DNA damage</keyword>
<protein>
    <recommendedName>
        <fullName evidence="2">DNA mismatch repair protein MutS core domain-containing protein</fullName>
    </recommendedName>
</protein>
<dbReference type="InterPro" id="IPR036187">
    <property type="entry name" value="DNA_mismatch_repair_MutS_sf"/>
</dbReference>
<dbReference type="GO" id="GO:0140664">
    <property type="term" value="F:ATP-dependent DNA damage sensor activity"/>
    <property type="evidence" value="ECO:0007669"/>
    <property type="project" value="InterPro"/>
</dbReference>
<evidence type="ECO:0000256" key="1">
    <source>
        <dbReference type="ARBA" id="ARBA00023204"/>
    </source>
</evidence>
<evidence type="ECO:0000313" key="3">
    <source>
        <dbReference type="EMBL" id="KAF6366675.1"/>
    </source>
</evidence>
<dbReference type="GO" id="GO:0006298">
    <property type="term" value="P:mismatch repair"/>
    <property type="evidence" value="ECO:0007669"/>
    <property type="project" value="InterPro"/>
</dbReference>
<dbReference type="Pfam" id="PF05192">
    <property type="entry name" value="MutS_III"/>
    <property type="match status" value="1"/>
</dbReference>
<name>A0A7J7YXZ9_PIPKU</name>
<dbReference type="SUPFAM" id="SSF48334">
    <property type="entry name" value="DNA repair protein MutS, domain III"/>
    <property type="match status" value="1"/>
</dbReference>
<dbReference type="Gene3D" id="1.10.1420.10">
    <property type="match status" value="1"/>
</dbReference>
<dbReference type="GO" id="GO:0016447">
    <property type="term" value="P:somatic recombination of immunoglobulin gene segments"/>
    <property type="evidence" value="ECO:0007669"/>
    <property type="project" value="TreeGrafter"/>
</dbReference>
<sequence length="132" mass="15463">MKSKGSLFWVLDHTKTSFGRRKLKKWVTQPLLNLREINARLDAVSEVLHSESSVFGQIENHLHKLPDIERGVCSIYHKKVSVKQSTLLKSVMFLSMRTSDIKRKHLRALVLLYFVKCCREHERILKIFNCTN</sequence>
<dbReference type="InterPro" id="IPR007696">
    <property type="entry name" value="DNA_mismatch_repair_MutS_core"/>
</dbReference>
<dbReference type="EMBL" id="JACAGB010000004">
    <property type="protein sequence ID" value="KAF6366675.1"/>
    <property type="molecule type" value="Genomic_DNA"/>
</dbReference>
<comment type="caution">
    <text evidence="3">The sequence shown here is derived from an EMBL/GenBank/DDBJ whole genome shotgun (WGS) entry which is preliminary data.</text>
</comment>
<accession>A0A7J7YXZ9</accession>
<dbReference type="GO" id="GO:0005524">
    <property type="term" value="F:ATP binding"/>
    <property type="evidence" value="ECO:0007669"/>
    <property type="project" value="InterPro"/>
</dbReference>
<evidence type="ECO:0000313" key="4">
    <source>
        <dbReference type="Proteomes" id="UP000558488"/>
    </source>
</evidence>
<keyword evidence="4" id="KW-1185">Reference proteome</keyword>
<proteinExistence type="predicted"/>
<feature type="domain" description="DNA mismatch repair protein MutS core" evidence="2">
    <location>
        <begin position="3"/>
        <end position="92"/>
    </location>
</feature>
<dbReference type="AlphaFoldDB" id="A0A7J7YXZ9"/>
<dbReference type="InterPro" id="IPR045076">
    <property type="entry name" value="MutS"/>
</dbReference>
<keyword evidence="1" id="KW-0234">DNA repair</keyword>
<dbReference type="GO" id="GO:0030983">
    <property type="term" value="F:mismatched DNA binding"/>
    <property type="evidence" value="ECO:0007669"/>
    <property type="project" value="InterPro"/>
</dbReference>
<organism evidence="3 4">
    <name type="scientific">Pipistrellus kuhlii</name>
    <name type="common">Kuhl's pipistrelle</name>
    <dbReference type="NCBI Taxonomy" id="59472"/>
    <lineage>
        <taxon>Eukaryota</taxon>
        <taxon>Metazoa</taxon>
        <taxon>Chordata</taxon>
        <taxon>Craniata</taxon>
        <taxon>Vertebrata</taxon>
        <taxon>Euteleostomi</taxon>
        <taxon>Mammalia</taxon>
        <taxon>Eutheria</taxon>
        <taxon>Laurasiatheria</taxon>
        <taxon>Chiroptera</taxon>
        <taxon>Yangochiroptera</taxon>
        <taxon>Vespertilionidae</taxon>
        <taxon>Pipistrellus</taxon>
    </lineage>
</organism>
<dbReference type="PANTHER" id="PTHR11361">
    <property type="entry name" value="DNA MISMATCH REPAIR PROTEIN MUTS FAMILY MEMBER"/>
    <property type="match status" value="1"/>
</dbReference>
<gene>
    <name evidence="3" type="ORF">mPipKuh1_011841</name>
</gene>
<dbReference type="Proteomes" id="UP000558488">
    <property type="component" value="Unassembled WGS sequence"/>
</dbReference>